<dbReference type="PANTHER" id="PTHR30558">
    <property type="entry name" value="EXBD MEMBRANE COMPONENT OF PMF-DRIVEN MACROMOLECULE IMPORT SYSTEM"/>
    <property type="match status" value="1"/>
</dbReference>
<keyword evidence="5" id="KW-1133">Transmembrane helix</keyword>
<evidence type="ECO:0000256" key="2">
    <source>
        <dbReference type="ARBA" id="ARBA00005811"/>
    </source>
</evidence>
<dbReference type="GO" id="GO:0015031">
    <property type="term" value="P:protein transport"/>
    <property type="evidence" value="ECO:0007669"/>
    <property type="project" value="UniProtKB-KW"/>
</dbReference>
<keyword evidence="7" id="KW-0813">Transport</keyword>
<evidence type="ECO:0000256" key="1">
    <source>
        <dbReference type="ARBA" id="ARBA00004162"/>
    </source>
</evidence>
<protein>
    <recommendedName>
        <fullName evidence="10">Biopolymer transporter ExbD</fullName>
    </recommendedName>
</protein>
<sequence>MQFEMPAQRPRSESVVPMINIVFLLLIFFLMTAQIAPPAPFEVTPPEAENETPAEGTFTLHISPGGTLGYADAEGDSALKALAAARESHCQEVACDETGPVLLLRVDGAADGAALAKLMGQIGETGFQTVKLVTRAN</sequence>
<keyword evidence="3" id="KW-1003">Cell membrane</keyword>
<keyword evidence="4 7" id="KW-0812">Transmembrane</keyword>
<evidence type="ECO:0000313" key="8">
    <source>
        <dbReference type="EMBL" id="SCM66115.1"/>
    </source>
</evidence>
<reference evidence="9" key="1">
    <citation type="submission" date="2016-09" db="EMBL/GenBank/DDBJ databases">
        <authorList>
            <person name="Wibberg D."/>
        </authorList>
    </citation>
    <scope>NUCLEOTIDE SEQUENCE [LARGE SCALE GENOMIC DNA]</scope>
</reference>
<evidence type="ECO:0000256" key="4">
    <source>
        <dbReference type="ARBA" id="ARBA00022692"/>
    </source>
</evidence>
<dbReference type="Pfam" id="PF02472">
    <property type="entry name" value="ExbD"/>
    <property type="match status" value="1"/>
</dbReference>
<dbReference type="GO" id="GO:0005886">
    <property type="term" value="C:plasma membrane"/>
    <property type="evidence" value="ECO:0007669"/>
    <property type="project" value="UniProtKB-SubCell"/>
</dbReference>
<evidence type="ECO:0000256" key="3">
    <source>
        <dbReference type="ARBA" id="ARBA00022475"/>
    </source>
</evidence>
<keyword evidence="7" id="KW-0653">Protein transport</keyword>
<dbReference type="EMBL" id="FMJB01000015">
    <property type="protein sequence ID" value="SCM66115.1"/>
    <property type="molecule type" value="Genomic_DNA"/>
</dbReference>
<name>A0A1M4MWR2_9RHOB</name>
<organism evidence="8 9">
    <name type="scientific">Donghicola eburneus</name>
    <dbReference type="NCBI Taxonomy" id="393278"/>
    <lineage>
        <taxon>Bacteria</taxon>
        <taxon>Pseudomonadati</taxon>
        <taxon>Pseudomonadota</taxon>
        <taxon>Alphaproteobacteria</taxon>
        <taxon>Rhodobacterales</taxon>
        <taxon>Roseobacteraceae</taxon>
        <taxon>Donghicola</taxon>
    </lineage>
</organism>
<evidence type="ECO:0000256" key="7">
    <source>
        <dbReference type="RuleBase" id="RU003879"/>
    </source>
</evidence>
<gene>
    <name evidence="8" type="ORF">KARMA_0288</name>
</gene>
<dbReference type="Proteomes" id="UP000184085">
    <property type="component" value="Unassembled WGS sequence"/>
</dbReference>
<keyword evidence="9" id="KW-1185">Reference proteome</keyword>
<accession>A0A1M4MWR2</accession>
<evidence type="ECO:0000313" key="9">
    <source>
        <dbReference type="Proteomes" id="UP000184085"/>
    </source>
</evidence>
<dbReference type="AlphaFoldDB" id="A0A1M4MWR2"/>
<keyword evidence="6" id="KW-0472">Membrane</keyword>
<comment type="subcellular location">
    <subcellularLocation>
        <location evidence="1">Cell membrane</location>
        <topology evidence="1">Single-pass membrane protein</topology>
    </subcellularLocation>
    <subcellularLocation>
        <location evidence="7">Cell membrane</location>
        <topology evidence="7">Single-pass type II membrane protein</topology>
    </subcellularLocation>
</comment>
<evidence type="ECO:0000256" key="6">
    <source>
        <dbReference type="ARBA" id="ARBA00023136"/>
    </source>
</evidence>
<dbReference type="InterPro" id="IPR003400">
    <property type="entry name" value="ExbD"/>
</dbReference>
<evidence type="ECO:0000256" key="5">
    <source>
        <dbReference type="ARBA" id="ARBA00022989"/>
    </source>
</evidence>
<dbReference type="GO" id="GO:0022857">
    <property type="term" value="F:transmembrane transporter activity"/>
    <property type="evidence" value="ECO:0007669"/>
    <property type="project" value="InterPro"/>
</dbReference>
<dbReference type="RefSeq" id="WP_072702926.1">
    <property type="nucleotide sequence ID" value="NZ_FMJB01000015.1"/>
</dbReference>
<comment type="similarity">
    <text evidence="2 7">Belongs to the ExbD/TolR family.</text>
</comment>
<proteinExistence type="inferred from homology"/>
<evidence type="ECO:0008006" key="10">
    <source>
        <dbReference type="Google" id="ProtNLM"/>
    </source>
</evidence>